<evidence type="ECO:0000256" key="1">
    <source>
        <dbReference type="SAM" id="Phobius"/>
    </source>
</evidence>
<proteinExistence type="predicted"/>
<organism evidence="2 3">
    <name type="scientific">Desulfofundulus kuznetsovii (strain DSM 6115 / VKM B-1805 / 17)</name>
    <name type="common">Desulfotomaculum kuznetsovii</name>
    <dbReference type="NCBI Taxonomy" id="760568"/>
    <lineage>
        <taxon>Bacteria</taxon>
        <taxon>Bacillati</taxon>
        <taxon>Bacillota</taxon>
        <taxon>Clostridia</taxon>
        <taxon>Eubacteriales</taxon>
        <taxon>Peptococcaceae</taxon>
        <taxon>Desulfofundulus</taxon>
    </lineage>
</organism>
<dbReference type="RefSeq" id="WP_013822143.1">
    <property type="nucleotide sequence ID" value="NC_015573.1"/>
</dbReference>
<dbReference type="AlphaFoldDB" id="A0AAU8P9L0"/>
<gene>
    <name evidence="2" type="ordered locus">Desku_1037</name>
</gene>
<protein>
    <submittedName>
        <fullName evidence="2">Uncharacterized protein</fullName>
    </submittedName>
</protein>
<keyword evidence="1" id="KW-1133">Transmembrane helix</keyword>
<dbReference type="KEGG" id="dku:Desku_1037"/>
<evidence type="ECO:0000313" key="2">
    <source>
        <dbReference type="EMBL" id="AEG14628.1"/>
    </source>
</evidence>
<sequence>MALQQVPQEGKRSFLKRVPGFRTASPWKMALASFWYSSLLVFVLGLVLGLPSKGPVTERPSIVETPLAPAASKLEAGPKAELAPPRL</sequence>
<dbReference type="Proteomes" id="UP000009229">
    <property type="component" value="Chromosome"/>
</dbReference>
<dbReference type="EMBL" id="CP002770">
    <property type="protein sequence ID" value="AEG14628.1"/>
    <property type="molecule type" value="Genomic_DNA"/>
</dbReference>
<reference evidence="3" key="1">
    <citation type="submission" date="2011-05" db="EMBL/GenBank/DDBJ databases">
        <title>Complete sequence of Desulfotomaculum kuznetsovii DSM 6115.</title>
        <authorList>
            <person name="Lucas S."/>
            <person name="Han J."/>
            <person name="Lapidus A."/>
            <person name="Cheng J.-F."/>
            <person name="Goodwin L."/>
            <person name="Pitluck S."/>
            <person name="Peters L."/>
            <person name="Mikhailova N."/>
            <person name="Lu M."/>
            <person name="Saunders E."/>
            <person name="Han C."/>
            <person name="Tapia R."/>
            <person name="Land M."/>
            <person name="Hauser L."/>
            <person name="Kyrpides N."/>
            <person name="Ivanova N."/>
            <person name="Pagani I."/>
            <person name="Nazina T."/>
            <person name="Ivanova A."/>
            <person name="Parshina S."/>
            <person name="Kuever J."/>
            <person name="Muyzer G."/>
            <person name="Plugge C."/>
            <person name="Stams A."/>
            <person name="Woyke T."/>
        </authorList>
    </citation>
    <scope>NUCLEOTIDE SEQUENCE [LARGE SCALE GENOMIC DNA]</scope>
    <source>
        <strain evidence="3">DSM 6115 / VKM B-1805 / 17</strain>
    </source>
</reference>
<evidence type="ECO:0000313" key="3">
    <source>
        <dbReference type="Proteomes" id="UP000009229"/>
    </source>
</evidence>
<name>A0AAU8P9L0_DESK7</name>
<feature type="transmembrane region" description="Helical" evidence="1">
    <location>
        <begin position="29"/>
        <end position="50"/>
    </location>
</feature>
<keyword evidence="1" id="KW-0812">Transmembrane</keyword>
<keyword evidence="1" id="KW-0472">Membrane</keyword>
<accession>A0AAU8P9L0</accession>
<keyword evidence="3" id="KW-1185">Reference proteome</keyword>